<evidence type="ECO:0000313" key="10">
    <source>
        <dbReference type="EMBL" id="KZP32522.1"/>
    </source>
</evidence>
<dbReference type="OrthoDB" id="10006997at2759"/>
<proteinExistence type="inferred from homology"/>
<comment type="subunit">
    <text evidence="7">Interacts with G-actin; ADP-actin form.</text>
</comment>
<feature type="domain" description="ADF-H" evidence="9">
    <location>
        <begin position="188"/>
        <end position="330"/>
    </location>
</feature>
<dbReference type="GO" id="GO:0005884">
    <property type="term" value="C:actin filament"/>
    <property type="evidence" value="ECO:0007669"/>
    <property type="project" value="TreeGrafter"/>
</dbReference>
<keyword evidence="3" id="KW-0963">Cytoplasm</keyword>
<evidence type="ECO:0000256" key="5">
    <source>
        <dbReference type="ARBA" id="ARBA00023203"/>
    </source>
</evidence>
<keyword evidence="5" id="KW-0009">Actin-binding</keyword>
<keyword evidence="6" id="KW-0206">Cytoskeleton</keyword>
<dbReference type="CDD" id="cd11285">
    <property type="entry name" value="ADF_Twf-N_like"/>
    <property type="match status" value="1"/>
</dbReference>
<dbReference type="FunFam" id="3.40.20.10:FF:000042">
    <property type="entry name" value="Actin depolymerizing protein"/>
    <property type="match status" value="1"/>
</dbReference>
<comment type="similarity">
    <text evidence="2">Belongs to the actin-binding proteins ADF family. Twinfilin subfamily.</text>
</comment>
<dbReference type="STRING" id="436010.A0A166VAP1"/>
<evidence type="ECO:0000313" key="11">
    <source>
        <dbReference type="Proteomes" id="UP000076532"/>
    </source>
</evidence>
<organism evidence="10 11">
    <name type="scientific">Athelia psychrophila</name>
    <dbReference type="NCBI Taxonomy" id="1759441"/>
    <lineage>
        <taxon>Eukaryota</taxon>
        <taxon>Fungi</taxon>
        <taxon>Dikarya</taxon>
        <taxon>Basidiomycota</taxon>
        <taxon>Agaricomycotina</taxon>
        <taxon>Agaricomycetes</taxon>
        <taxon>Agaricomycetidae</taxon>
        <taxon>Atheliales</taxon>
        <taxon>Atheliaceae</taxon>
        <taxon>Athelia</taxon>
    </lineage>
</organism>
<dbReference type="AlphaFoldDB" id="A0A166VAP1"/>
<evidence type="ECO:0000256" key="2">
    <source>
        <dbReference type="ARBA" id="ARBA00009557"/>
    </source>
</evidence>
<dbReference type="Proteomes" id="UP000076532">
    <property type="component" value="Unassembled WGS sequence"/>
</dbReference>
<evidence type="ECO:0000256" key="3">
    <source>
        <dbReference type="ARBA" id="ARBA00022490"/>
    </source>
</evidence>
<sequence length="364" mass="38486">MSISGIGVSQQLTDAFAAAVDDKSTRFLKISIQNESLVHDLSIPASGSTLAGDLEKQKDENVLQLDDNIPAYILARLDEPASDSWLAISYVPDTAKVRDKMLYASARASITRSLGASLFADSLFATSRADFTPEAYAAHKRHMAAPKPLSAREQEMEAVREAERTAGAGGSGGAYEGSRGRVNHLGTGVGLAWTSEVEEAVSDLGRGEGSAVVVIEIDPASETLTLKSSEEIGVEQLGSALPATEPCYAFFAWPHLHSAPPRRDIVFIYSCPSSSPIKHRMVYSSGASAVFTHAKTILPPSTSAGSLASRKIETSDPTELGEAYLVAELGLDVGGDADPGSGAATPRDEEKKPFARPKGPGRKR</sequence>
<keyword evidence="11" id="KW-1185">Reference proteome</keyword>
<dbReference type="SMART" id="SM00102">
    <property type="entry name" value="ADF"/>
    <property type="match status" value="2"/>
</dbReference>
<dbReference type="InterPro" id="IPR002108">
    <property type="entry name" value="ADF-H"/>
</dbReference>
<dbReference type="GO" id="GO:0003785">
    <property type="term" value="F:actin monomer binding"/>
    <property type="evidence" value="ECO:0007669"/>
    <property type="project" value="TreeGrafter"/>
</dbReference>
<dbReference type="SUPFAM" id="SSF55753">
    <property type="entry name" value="Actin depolymerizing proteins"/>
    <property type="match status" value="2"/>
</dbReference>
<dbReference type="CDD" id="cd11284">
    <property type="entry name" value="ADF_Twf-C_like"/>
    <property type="match status" value="1"/>
</dbReference>
<feature type="domain" description="ADF-H" evidence="9">
    <location>
        <begin position="1"/>
        <end position="141"/>
    </location>
</feature>
<evidence type="ECO:0000256" key="7">
    <source>
        <dbReference type="ARBA" id="ARBA00038532"/>
    </source>
</evidence>
<evidence type="ECO:0000259" key="9">
    <source>
        <dbReference type="PROSITE" id="PS51263"/>
    </source>
</evidence>
<evidence type="ECO:0000256" key="6">
    <source>
        <dbReference type="ARBA" id="ARBA00023212"/>
    </source>
</evidence>
<dbReference type="Pfam" id="PF00241">
    <property type="entry name" value="Cofilin_ADF"/>
    <property type="match status" value="2"/>
</dbReference>
<evidence type="ECO:0000256" key="1">
    <source>
        <dbReference type="ARBA" id="ARBA00004245"/>
    </source>
</evidence>
<dbReference type="PANTHER" id="PTHR13759:SF1">
    <property type="entry name" value="TWINFILIN"/>
    <property type="match status" value="1"/>
</dbReference>
<dbReference type="Gene3D" id="3.40.20.10">
    <property type="entry name" value="Severin"/>
    <property type="match status" value="2"/>
</dbReference>
<accession>A0A166VAP1</accession>
<gene>
    <name evidence="10" type="ORF">FIBSPDRAFT_812049</name>
</gene>
<dbReference type="GO" id="GO:0051016">
    <property type="term" value="P:barbed-end actin filament capping"/>
    <property type="evidence" value="ECO:0007669"/>
    <property type="project" value="TreeGrafter"/>
</dbReference>
<protein>
    <submittedName>
        <fullName evidence="10">Actin depolymerizing protein</fullName>
    </submittedName>
</protein>
<dbReference type="PROSITE" id="PS51263">
    <property type="entry name" value="ADF_H"/>
    <property type="match status" value="2"/>
</dbReference>
<evidence type="ECO:0000256" key="4">
    <source>
        <dbReference type="ARBA" id="ARBA00022737"/>
    </source>
</evidence>
<dbReference type="InterPro" id="IPR028458">
    <property type="entry name" value="Twinfilin"/>
</dbReference>
<dbReference type="GO" id="GO:0051015">
    <property type="term" value="F:actin filament binding"/>
    <property type="evidence" value="ECO:0007669"/>
    <property type="project" value="TreeGrafter"/>
</dbReference>
<comment type="subcellular location">
    <subcellularLocation>
        <location evidence="1">Cytoplasm</location>
        <location evidence="1">Cytoskeleton</location>
    </subcellularLocation>
</comment>
<dbReference type="InterPro" id="IPR029006">
    <property type="entry name" value="ADF-H/Gelsolin-like_dom_sf"/>
</dbReference>
<keyword evidence="4" id="KW-0677">Repeat</keyword>
<reference evidence="10 11" key="1">
    <citation type="journal article" date="2016" name="Mol. Biol. Evol.">
        <title>Comparative Genomics of Early-Diverging Mushroom-Forming Fungi Provides Insights into the Origins of Lignocellulose Decay Capabilities.</title>
        <authorList>
            <person name="Nagy L.G."/>
            <person name="Riley R."/>
            <person name="Tritt A."/>
            <person name="Adam C."/>
            <person name="Daum C."/>
            <person name="Floudas D."/>
            <person name="Sun H."/>
            <person name="Yadav J.S."/>
            <person name="Pangilinan J."/>
            <person name="Larsson K.H."/>
            <person name="Matsuura K."/>
            <person name="Barry K."/>
            <person name="Labutti K."/>
            <person name="Kuo R."/>
            <person name="Ohm R.A."/>
            <person name="Bhattacharya S.S."/>
            <person name="Shirouzu T."/>
            <person name="Yoshinaga Y."/>
            <person name="Martin F.M."/>
            <person name="Grigoriev I.V."/>
            <person name="Hibbett D.S."/>
        </authorList>
    </citation>
    <scope>NUCLEOTIDE SEQUENCE [LARGE SCALE GENOMIC DNA]</scope>
    <source>
        <strain evidence="10 11">CBS 109695</strain>
    </source>
</reference>
<dbReference type="GO" id="GO:0030042">
    <property type="term" value="P:actin filament depolymerization"/>
    <property type="evidence" value="ECO:0007669"/>
    <property type="project" value="TreeGrafter"/>
</dbReference>
<dbReference type="GO" id="GO:0005737">
    <property type="term" value="C:cytoplasm"/>
    <property type="evidence" value="ECO:0007669"/>
    <property type="project" value="TreeGrafter"/>
</dbReference>
<dbReference type="PANTHER" id="PTHR13759">
    <property type="entry name" value="TWINFILIN"/>
    <property type="match status" value="1"/>
</dbReference>
<dbReference type="EMBL" id="KV417485">
    <property type="protein sequence ID" value="KZP32522.1"/>
    <property type="molecule type" value="Genomic_DNA"/>
</dbReference>
<name>A0A166VAP1_9AGAM</name>
<evidence type="ECO:0000256" key="8">
    <source>
        <dbReference type="SAM" id="MobiDB-lite"/>
    </source>
</evidence>
<feature type="region of interest" description="Disordered" evidence="8">
    <location>
        <begin position="335"/>
        <end position="364"/>
    </location>
</feature>